<evidence type="ECO:0000313" key="1">
    <source>
        <dbReference type="EMBL" id="GIY92952.1"/>
    </source>
</evidence>
<comment type="caution">
    <text evidence="1">The sequence shown here is derived from an EMBL/GenBank/DDBJ whole genome shotgun (WGS) entry which is preliminary data.</text>
</comment>
<dbReference type="EMBL" id="BPLR01017606">
    <property type="protein sequence ID" value="GIY92952.1"/>
    <property type="molecule type" value="Genomic_DNA"/>
</dbReference>
<evidence type="ECO:0000313" key="2">
    <source>
        <dbReference type="Proteomes" id="UP001054945"/>
    </source>
</evidence>
<dbReference type="AlphaFoldDB" id="A0AAV4XCZ9"/>
<dbReference type="Proteomes" id="UP001054945">
    <property type="component" value="Unassembled WGS sequence"/>
</dbReference>
<gene>
    <name evidence="1" type="ORF">CEXT_627801</name>
</gene>
<accession>A0AAV4XCZ9</accession>
<keyword evidence="2" id="KW-1185">Reference proteome</keyword>
<sequence length="119" mass="14067">MISQTDGANLMRHAKLNRDLAENGSQRFSNKRDIILIWRRLTSTPRIAHYVWQPQLRQKFPNTACVWFFTKFPWQLTACGTGTNVSWKKKKNQRNDGEIMTDSNFDYFMPTLSDVDFIY</sequence>
<protein>
    <submittedName>
        <fullName evidence="1">Uncharacterized protein</fullName>
    </submittedName>
</protein>
<proteinExistence type="predicted"/>
<name>A0AAV4XCZ9_CAEEX</name>
<reference evidence="1 2" key="1">
    <citation type="submission" date="2021-06" db="EMBL/GenBank/DDBJ databases">
        <title>Caerostris extrusa draft genome.</title>
        <authorList>
            <person name="Kono N."/>
            <person name="Arakawa K."/>
        </authorList>
    </citation>
    <scope>NUCLEOTIDE SEQUENCE [LARGE SCALE GENOMIC DNA]</scope>
</reference>
<organism evidence="1 2">
    <name type="scientific">Caerostris extrusa</name>
    <name type="common">Bark spider</name>
    <name type="synonym">Caerostris bankana</name>
    <dbReference type="NCBI Taxonomy" id="172846"/>
    <lineage>
        <taxon>Eukaryota</taxon>
        <taxon>Metazoa</taxon>
        <taxon>Ecdysozoa</taxon>
        <taxon>Arthropoda</taxon>
        <taxon>Chelicerata</taxon>
        <taxon>Arachnida</taxon>
        <taxon>Araneae</taxon>
        <taxon>Araneomorphae</taxon>
        <taxon>Entelegynae</taxon>
        <taxon>Araneoidea</taxon>
        <taxon>Araneidae</taxon>
        <taxon>Caerostris</taxon>
    </lineage>
</organism>